<feature type="domain" description="Lactate racemase C-terminal" evidence="2">
    <location>
        <begin position="275"/>
        <end position="426"/>
    </location>
</feature>
<dbReference type="Pfam" id="PF21113">
    <property type="entry name" value="LarA_C"/>
    <property type="match status" value="1"/>
</dbReference>
<accession>A0A0B2JXY5</accession>
<feature type="domain" description="LarA-like N-terminal" evidence="1">
    <location>
        <begin position="11"/>
        <end position="216"/>
    </location>
</feature>
<protein>
    <submittedName>
        <fullName evidence="3">Lactate racemization operon protein LarA</fullName>
    </submittedName>
</protein>
<dbReference type="AlphaFoldDB" id="A0A0B2JXY5"/>
<dbReference type="InterPro" id="IPR048520">
    <property type="entry name" value="LarA_C"/>
</dbReference>
<dbReference type="STRING" id="82374.NZ47_10040"/>
<sequence length="428" mass="46684">MSNTKTVSFLYDDGAIDLEVPAESAVLTSRVDELKSTRSGREIVHEAMMNPIDSPLLSELAKGKPDCCIIISDHTRPVPSQDILPEMIAELRKGNPDIKIKFLVATGFHRPTNMEELRNKLGNDLYDEFKNDIIVHDAHNPECNTKVGVLPSGPDCIIDKVAAESSLLIAEGFIEAHFFAGFSGGRKSVLPGICDAVTVMGNHCGEFIASPYARTGILEGNPLHIDMVAAARMAKLAFICNVIIDEDKKTVAAYAGNFETAHLEGTEFLAKYCAVKPAPADIVITTNGGYPLDQNAYQCPKGMTAAEASINEGGVIIMLATCKDGHGGQSYYDSIHDAATADEFFQKCVNTPQKETLPDQWCAQVWCRILRKHTVLFVAAPEQKQLIEDLKAHYFPTLEEAYAEARRIKGENATVTCIPNGISVIVRD</sequence>
<dbReference type="InterPro" id="IPR043166">
    <property type="entry name" value="LarA-like_C"/>
</dbReference>
<reference evidence="3 4" key="1">
    <citation type="journal article" date="2013" name="PLoS ONE">
        <title>Identification and characterization of three novel lipases belonging to families II and V from Anaerovibrio lipolyticus 5ST.</title>
        <authorList>
            <person name="Prive F."/>
            <person name="Kaderbhai N.N."/>
            <person name="Girdwood S."/>
            <person name="Worgan H.J."/>
            <person name="Pinloche E."/>
            <person name="Scollan N.D."/>
            <person name="Huws S.A."/>
            <person name="Newbold C.J."/>
        </authorList>
    </citation>
    <scope>NUCLEOTIDE SEQUENCE [LARGE SCALE GENOMIC DNA]</scope>
    <source>
        <strain evidence="3 4">5S</strain>
    </source>
</reference>
<dbReference type="EMBL" id="JSCE01000189">
    <property type="protein sequence ID" value="KHM51521.1"/>
    <property type="molecule type" value="Genomic_DNA"/>
</dbReference>
<dbReference type="PANTHER" id="PTHR33171:SF17">
    <property type="entry name" value="LARA-LIKE N-TERMINAL DOMAIN-CONTAINING PROTEIN"/>
    <property type="match status" value="1"/>
</dbReference>
<dbReference type="InterPro" id="IPR048068">
    <property type="entry name" value="LarA-like"/>
</dbReference>
<dbReference type="eggNOG" id="COG3875">
    <property type="taxonomic scope" value="Bacteria"/>
</dbReference>
<dbReference type="Proteomes" id="UP000030993">
    <property type="component" value="Unassembled WGS sequence"/>
</dbReference>
<evidence type="ECO:0000259" key="2">
    <source>
        <dbReference type="Pfam" id="PF21113"/>
    </source>
</evidence>
<proteinExistence type="predicted"/>
<evidence type="ECO:0000259" key="1">
    <source>
        <dbReference type="Pfam" id="PF09861"/>
    </source>
</evidence>
<dbReference type="GO" id="GO:0050043">
    <property type="term" value="F:lactate racemase activity"/>
    <property type="evidence" value="ECO:0007669"/>
    <property type="project" value="InterPro"/>
</dbReference>
<dbReference type="NCBIfam" id="NF033504">
    <property type="entry name" value="Ni_dep_LarA"/>
    <property type="match status" value="1"/>
</dbReference>
<dbReference type="InterPro" id="IPR018657">
    <property type="entry name" value="LarA-like_N"/>
</dbReference>
<dbReference type="RefSeq" id="WP_039210077.1">
    <property type="nucleotide sequence ID" value="NZ_JSCE01000189.1"/>
</dbReference>
<evidence type="ECO:0000313" key="3">
    <source>
        <dbReference type="EMBL" id="KHM51521.1"/>
    </source>
</evidence>
<evidence type="ECO:0000313" key="4">
    <source>
        <dbReference type="Proteomes" id="UP000030993"/>
    </source>
</evidence>
<comment type="caution">
    <text evidence="3">The sequence shown here is derived from an EMBL/GenBank/DDBJ whole genome shotgun (WGS) entry which is preliminary data.</text>
</comment>
<dbReference type="InterPro" id="IPR047926">
    <property type="entry name" value="Ni_dep_LarA"/>
</dbReference>
<keyword evidence="4" id="KW-1185">Reference proteome</keyword>
<dbReference type="Gene3D" id="3.90.226.30">
    <property type="match status" value="1"/>
</dbReference>
<organism evidence="3 4">
    <name type="scientific">Anaerovibrio lipolyticus</name>
    <dbReference type="NCBI Taxonomy" id="82374"/>
    <lineage>
        <taxon>Bacteria</taxon>
        <taxon>Bacillati</taxon>
        <taxon>Bacillota</taxon>
        <taxon>Negativicutes</taxon>
        <taxon>Selenomonadales</taxon>
        <taxon>Selenomonadaceae</taxon>
        <taxon>Anaerovibrio</taxon>
    </lineage>
</organism>
<dbReference type="Pfam" id="PF09861">
    <property type="entry name" value="Lar_N"/>
    <property type="match status" value="1"/>
</dbReference>
<name>A0A0B2JXY5_9FIRM</name>
<gene>
    <name evidence="3" type="ORF">NZ47_10040</name>
</gene>
<dbReference type="PANTHER" id="PTHR33171">
    <property type="entry name" value="LAR_N DOMAIN-CONTAINING PROTEIN"/>
    <property type="match status" value="1"/>
</dbReference>
<dbReference type="Gene3D" id="3.40.50.11440">
    <property type="match status" value="1"/>
</dbReference>